<feature type="compositionally biased region" description="Basic residues" evidence="1">
    <location>
        <begin position="190"/>
        <end position="201"/>
    </location>
</feature>
<name>A0A913XRA5_EXADI</name>
<evidence type="ECO:0000256" key="1">
    <source>
        <dbReference type="SAM" id="MobiDB-lite"/>
    </source>
</evidence>
<dbReference type="RefSeq" id="XP_020908468.1">
    <property type="nucleotide sequence ID" value="XM_021052809.1"/>
</dbReference>
<sequence length="247" mass="28144">MAEIKAAERRQYSSQGRPANPSSQSPFLVTTTGIPHAAVKPQRRDDLSTQIHHEDETKNHSKSKQSDSETEAQSPRRRKKKRKSHKEDNIDKSNNGHVKKTDELDVHNQNITNGDGSDQERPTTKERRSKKKRSEKRHSQDETGSEKDVVAEEAAQLDNISSKLPSPKHIDQRSQGFESDSNEERQTTKERKRRKKRHRRKVESPVSQENDESEEDTAETAGPVGTVESDDILSRLPPPRKLPPLRT</sequence>
<dbReference type="EnsemblMetazoa" id="XM_021052809.1">
    <property type="protein sequence ID" value="XP_020908468.1"/>
    <property type="gene ID" value="LOC110246461"/>
</dbReference>
<reference evidence="2" key="1">
    <citation type="submission" date="2022-11" db="UniProtKB">
        <authorList>
            <consortium name="EnsemblMetazoa"/>
        </authorList>
    </citation>
    <scope>IDENTIFICATION</scope>
</reference>
<dbReference type="Proteomes" id="UP000887567">
    <property type="component" value="Unplaced"/>
</dbReference>
<organism evidence="2 3">
    <name type="scientific">Exaiptasia diaphana</name>
    <name type="common">Tropical sea anemone</name>
    <name type="synonym">Aiptasia pulchella</name>
    <dbReference type="NCBI Taxonomy" id="2652724"/>
    <lineage>
        <taxon>Eukaryota</taxon>
        <taxon>Metazoa</taxon>
        <taxon>Cnidaria</taxon>
        <taxon>Anthozoa</taxon>
        <taxon>Hexacorallia</taxon>
        <taxon>Actiniaria</taxon>
        <taxon>Aiptasiidae</taxon>
        <taxon>Exaiptasia</taxon>
    </lineage>
</organism>
<feature type="compositionally biased region" description="Basic residues" evidence="1">
    <location>
        <begin position="75"/>
        <end position="84"/>
    </location>
</feature>
<evidence type="ECO:0000313" key="2">
    <source>
        <dbReference type="EnsemblMetazoa" id="XP_020908468.1"/>
    </source>
</evidence>
<feature type="compositionally biased region" description="Pro residues" evidence="1">
    <location>
        <begin position="236"/>
        <end position="247"/>
    </location>
</feature>
<feature type="compositionally biased region" description="Basic and acidic residues" evidence="1">
    <location>
        <begin position="42"/>
        <end position="67"/>
    </location>
</feature>
<evidence type="ECO:0000313" key="3">
    <source>
        <dbReference type="Proteomes" id="UP000887567"/>
    </source>
</evidence>
<dbReference type="AlphaFoldDB" id="A0A913XRA5"/>
<accession>A0A913XRA5</accession>
<feature type="compositionally biased region" description="Acidic residues" evidence="1">
    <location>
        <begin position="209"/>
        <end position="218"/>
    </location>
</feature>
<keyword evidence="3" id="KW-1185">Reference proteome</keyword>
<feature type="compositionally biased region" description="Polar residues" evidence="1">
    <location>
        <begin position="12"/>
        <end position="33"/>
    </location>
</feature>
<protein>
    <submittedName>
        <fullName evidence="2">Uncharacterized protein</fullName>
    </submittedName>
</protein>
<feature type="compositionally biased region" description="Basic residues" evidence="1">
    <location>
        <begin position="127"/>
        <end position="136"/>
    </location>
</feature>
<proteinExistence type="predicted"/>
<dbReference type="KEGG" id="epa:110246461"/>
<feature type="compositionally biased region" description="Polar residues" evidence="1">
    <location>
        <begin position="107"/>
        <end position="116"/>
    </location>
</feature>
<feature type="region of interest" description="Disordered" evidence="1">
    <location>
        <begin position="1"/>
        <end position="247"/>
    </location>
</feature>
<feature type="compositionally biased region" description="Basic and acidic residues" evidence="1">
    <location>
        <begin position="137"/>
        <end position="150"/>
    </location>
</feature>
<dbReference type="GeneID" id="110246461"/>
<feature type="compositionally biased region" description="Basic and acidic residues" evidence="1">
    <location>
        <begin position="1"/>
        <end position="11"/>
    </location>
</feature>